<evidence type="ECO:0000313" key="2">
    <source>
        <dbReference type="Proteomes" id="UP000756921"/>
    </source>
</evidence>
<evidence type="ECO:0000313" key="1">
    <source>
        <dbReference type="EMBL" id="KAF9732439.1"/>
    </source>
</evidence>
<keyword evidence="2" id="KW-1185">Reference proteome</keyword>
<name>A0A9P6GDY5_9PLEO</name>
<dbReference type="EMBL" id="WJXW01000010">
    <property type="protein sequence ID" value="KAF9732439.1"/>
    <property type="molecule type" value="Genomic_DNA"/>
</dbReference>
<gene>
    <name evidence="1" type="ORF">PMIN01_09297</name>
</gene>
<reference evidence="1" key="1">
    <citation type="journal article" date="2020" name="Mol. Plant Microbe Interact.">
        <title>Genome Sequence of the Biocontrol Agent Coniothyrium minitans strain Conio (IMI 134523).</title>
        <authorList>
            <person name="Patel D."/>
            <person name="Shittu T.A."/>
            <person name="Baroncelli R."/>
            <person name="Muthumeenakshi S."/>
            <person name="Osborne T.H."/>
            <person name="Janganan T.K."/>
            <person name="Sreenivasaprasad S."/>
        </authorList>
    </citation>
    <scope>NUCLEOTIDE SEQUENCE</scope>
    <source>
        <strain evidence="1">Conio</strain>
    </source>
</reference>
<dbReference type="AlphaFoldDB" id="A0A9P6GDY5"/>
<sequence length="124" mass="13770">MLLRTAPGLCRARLLVETDFVAQLHGFRMHTSAPSPSLGCAMVRHGSRHLQLLVAPIAPFSEIFVMIHRAQRDVFARSLSPTSCMPSYAVRHDAHEGRTTTHVKDGSRRTIAEIIELELVVGRC</sequence>
<accession>A0A9P6GDY5</accession>
<dbReference type="Proteomes" id="UP000756921">
    <property type="component" value="Unassembled WGS sequence"/>
</dbReference>
<comment type="caution">
    <text evidence="1">The sequence shown here is derived from an EMBL/GenBank/DDBJ whole genome shotgun (WGS) entry which is preliminary data.</text>
</comment>
<proteinExistence type="predicted"/>
<protein>
    <submittedName>
        <fullName evidence="1">Uncharacterized protein</fullName>
    </submittedName>
</protein>
<organism evidence="1 2">
    <name type="scientific">Paraphaeosphaeria minitans</name>
    <dbReference type="NCBI Taxonomy" id="565426"/>
    <lineage>
        <taxon>Eukaryota</taxon>
        <taxon>Fungi</taxon>
        <taxon>Dikarya</taxon>
        <taxon>Ascomycota</taxon>
        <taxon>Pezizomycotina</taxon>
        <taxon>Dothideomycetes</taxon>
        <taxon>Pleosporomycetidae</taxon>
        <taxon>Pleosporales</taxon>
        <taxon>Massarineae</taxon>
        <taxon>Didymosphaeriaceae</taxon>
        <taxon>Paraphaeosphaeria</taxon>
    </lineage>
</organism>